<protein>
    <submittedName>
        <fullName evidence="1">Uncharacterized protein</fullName>
    </submittedName>
</protein>
<evidence type="ECO:0000313" key="1">
    <source>
        <dbReference type="EMBL" id="KKN35529.1"/>
    </source>
</evidence>
<accession>A0A0F9PZ93</accession>
<organism evidence="1">
    <name type="scientific">marine sediment metagenome</name>
    <dbReference type="NCBI Taxonomy" id="412755"/>
    <lineage>
        <taxon>unclassified sequences</taxon>
        <taxon>metagenomes</taxon>
        <taxon>ecological metagenomes</taxon>
    </lineage>
</organism>
<dbReference type="EMBL" id="LAZR01002031">
    <property type="protein sequence ID" value="KKN35529.1"/>
    <property type="molecule type" value="Genomic_DNA"/>
</dbReference>
<gene>
    <name evidence="1" type="ORF">LCGC14_0782630</name>
</gene>
<sequence length="227" mass="24540">MAGPATILNPDTDVQAEKKWQLLKSLSGVQTSVNSPRLGQNLNDVSFIQDTIEFLNVSRYEAIKIMILGAASDGHNPVLTLYGWDASGPGVFMGSVQATFGTHTSAASTGFHASLETHKSIRAAFLPATEYRLCDTHVVADYELEMGISYEEDWDGAGFIANYYTTHKSISSSVAVTGAPPSNANGPIPIIVDFSRSRYEYFGILVPTLNSATTVGAIWKPLSLRKF</sequence>
<dbReference type="AlphaFoldDB" id="A0A0F9PZ93"/>
<reference evidence="1" key="1">
    <citation type="journal article" date="2015" name="Nature">
        <title>Complex archaea that bridge the gap between prokaryotes and eukaryotes.</title>
        <authorList>
            <person name="Spang A."/>
            <person name="Saw J.H."/>
            <person name="Jorgensen S.L."/>
            <person name="Zaremba-Niedzwiedzka K."/>
            <person name="Martijn J."/>
            <person name="Lind A.E."/>
            <person name="van Eijk R."/>
            <person name="Schleper C."/>
            <person name="Guy L."/>
            <person name="Ettema T.J."/>
        </authorList>
    </citation>
    <scope>NUCLEOTIDE SEQUENCE</scope>
</reference>
<comment type="caution">
    <text evidence="1">The sequence shown here is derived from an EMBL/GenBank/DDBJ whole genome shotgun (WGS) entry which is preliminary data.</text>
</comment>
<proteinExistence type="predicted"/>
<name>A0A0F9PZ93_9ZZZZ</name>